<gene>
    <name evidence="2" type="ORF">F5878DRAFT_647958</name>
</gene>
<feature type="compositionally biased region" description="Acidic residues" evidence="1">
    <location>
        <begin position="42"/>
        <end position="73"/>
    </location>
</feature>
<comment type="caution">
    <text evidence="2">The sequence shown here is derived from an EMBL/GenBank/DDBJ whole genome shotgun (WGS) entry which is preliminary data.</text>
</comment>
<name>A0AA38NUX3_9AGAR</name>
<evidence type="ECO:0000256" key="1">
    <source>
        <dbReference type="SAM" id="MobiDB-lite"/>
    </source>
</evidence>
<dbReference type="Proteomes" id="UP001163846">
    <property type="component" value="Unassembled WGS sequence"/>
</dbReference>
<feature type="non-terminal residue" evidence="2">
    <location>
        <position position="1"/>
    </location>
</feature>
<sequence>TLAELFSKAPNLEAWFLSQGGEGDHYEEFSQNPGKRSRGSQEEDEEDDEEDEVEVEQEEDEQEEDEQEEDEDYVPPPPPAPPPNPAHRGGCNRSGASVARAKRPRLSRTQGGSDDELNPIEEEENDEEDINGEEESNTSNQLHQKVRFVASSTPASPSPEVQIKALYLLSCLSLGRGTNANSLESNSWIEELFSSIQSMDWVEKGSALENLSLINLARRCLRGEVVNVSSTFIGMIHELYFAAKINRAVVNQYVSLLIYAEQENPSHKGALAPILAHLCEEGISPFQASKWFASGSRWGRLAAAGTVYILMVIAKIEGTASRLRGRSVSEKVLTTLANEIRAPTQEISKQIVTSQLEPLLFQLQNKIPLIIPTLFSQQISLQMINTSICSIKDIWKRWTQNGKDQATFLSLHPLSSSYLGGSSNVADAPEDTVEEEE</sequence>
<proteinExistence type="predicted"/>
<accession>A0AA38NUX3</accession>
<protein>
    <submittedName>
        <fullName evidence="2">Uncharacterized protein</fullName>
    </submittedName>
</protein>
<organism evidence="2 3">
    <name type="scientific">Lentinula raphanica</name>
    <dbReference type="NCBI Taxonomy" id="153919"/>
    <lineage>
        <taxon>Eukaryota</taxon>
        <taxon>Fungi</taxon>
        <taxon>Dikarya</taxon>
        <taxon>Basidiomycota</taxon>
        <taxon>Agaricomycotina</taxon>
        <taxon>Agaricomycetes</taxon>
        <taxon>Agaricomycetidae</taxon>
        <taxon>Agaricales</taxon>
        <taxon>Marasmiineae</taxon>
        <taxon>Omphalotaceae</taxon>
        <taxon>Lentinula</taxon>
    </lineage>
</organism>
<evidence type="ECO:0000313" key="3">
    <source>
        <dbReference type="Proteomes" id="UP001163846"/>
    </source>
</evidence>
<feature type="compositionally biased region" description="Pro residues" evidence="1">
    <location>
        <begin position="74"/>
        <end position="85"/>
    </location>
</feature>
<feature type="non-terminal residue" evidence="2">
    <location>
        <position position="437"/>
    </location>
</feature>
<dbReference type="EMBL" id="MU807828">
    <property type="protein sequence ID" value="KAJ3831080.1"/>
    <property type="molecule type" value="Genomic_DNA"/>
</dbReference>
<dbReference type="AlphaFoldDB" id="A0AA38NUX3"/>
<reference evidence="2" key="1">
    <citation type="submission" date="2022-08" db="EMBL/GenBank/DDBJ databases">
        <authorList>
            <consortium name="DOE Joint Genome Institute"/>
            <person name="Min B."/>
            <person name="Riley R."/>
            <person name="Sierra-Patev S."/>
            <person name="Naranjo-Ortiz M."/>
            <person name="Looney B."/>
            <person name="Konkel Z."/>
            <person name="Slot J.C."/>
            <person name="Sakamoto Y."/>
            <person name="Steenwyk J.L."/>
            <person name="Rokas A."/>
            <person name="Carro J."/>
            <person name="Camarero S."/>
            <person name="Ferreira P."/>
            <person name="Molpeceres G."/>
            <person name="Ruiz-Duenas F.J."/>
            <person name="Serrano A."/>
            <person name="Henrissat B."/>
            <person name="Drula E."/>
            <person name="Hughes K.W."/>
            <person name="Mata J.L."/>
            <person name="Ishikawa N.K."/>
            <person name="Vargas-Isla R."/>
            <person name="Ushijima S."/>
            <person name="Smith C.A."/>
            <person name="Ahrendt S."/>
            <person name="Andreopoulos W."/>
            <person name="He G."/>
            <person name="Labutti K."/>
            <person name="Lipzen A."/>
            <person name="Ng V."/>
            <person name="Sandor L."/>
            <person name="Barry K."/>
            <person name="Martinez A.T."/>
            <person name="Xiao Y."/>
            <person name="Gibbons J.G."/>
            <person name="Terashima K."/>
            <person name="Hibbett D.S."/>
            <person name="Grigoriev I.V."/>
        </authorList>
    </citation>
    <scope>NUCLEOTIDE SEQUENCE</scope>
    <source>
        <strain evidence="2">TFB9207</strain>
    </source>
</reference>
<feature type="compositionally biased region" description="Acidic residues" evidence="1">
    <location>
        <begin position="113"/>
        <end position="136"/>
    </location>
</feature>
<evidence type="ECO:0000313" key="2">
    <source>
        <dbReference type="EMBL" id="KAJ3831080.1"/>
    </source>
</evidence>
<keyword evidence="3" id="KW-1185">Reference proteome</keyword>
<feature type="region of interest" description="Disordered" evidence="1">
    <location>
        <begin position="19"/>
        <end position="143"/>
    </location>
</feature>